<dbReference type="GO" id="GO:0016705">
    <property type="term" value="F:oxidoreductase activity, acting on paired donors, with incorporation or reduction of molecular oxygen"/>
    <property type="evidence" value="ECO:0007669"/>
    <property type="project" value="InterPro"/>
</dbReference>
<dbReference type="InterPro" id="IPR036396">
    <property type="entry name" value="Cyt_P450_sf"/>
</dbReference>
<name>A0A9W9F1B7_9EURO</name>
<dbReference type="RefSeq" id="XP_056509971.1">
    <property type="nucleotide sequence ID" value="XM_056657171.1"/>
</dbReference>
<evidence type="ECO:0000313" key="2">
    <source>
        <dbReference type="Proteomes" id="UP001141434"/>
    </source>
</evidence>
<organism evidence="1 2">
    <name type="scientific">Penicillium alfredii</name>
    <dbReference type="NCBI Taxonomy" id="1506179"/>
    <lineage>
        <taxon>Eukaryota</taxon>
        <taxon>Fungi</taxon>
        <taxon>Dikarya</taxon>
        <taxon>Ascomycota</taxon>
        <taxon>Pezizomycotina</taxon>
        <taxon>Eurotiomycetes</taxon>
        <taxon>Eurotiomycetidae</taxon>
        <taxon>Eurotiales</taxon>
        <taxon>Aspergillaceae</taxon>
        <taxon>Penicillium</taxon>
    </lineage>
</organism>
<dbReference type="Gene3D" id="1.10.630.10">
    <property type="entry name" value="Cytochrome P450"/>
    <property type="match status" value="1"/>
</dbReference>
<dbReference type="OrthoDB" id="1470350at2759"/>
<accession>A0A9W9F1B7</accession>
<keyword evidence="2" id="KW-1185">Reference proteome</keyword>
<dbReference type="AlphaFoldDB" id="A0A9W9F1B7"/>
<comment type="caution">
    <text evidence="1">The sequence shown here is derived from an EMBL/GenBank/DDBJ whole genome shotgun (WGS) entry which is preliminary data.</text>
</comment>
<dbReference type="GeneID" id="81396340"/>
<dbReference type="GO" id="GO:0020037">
    <property type="term" value="F:heme binding"/>
    <property type="evidence" value="ECO:0007669"/>
    <property type="project" value="InterPro"/>
</dbReference>
<dbReference type="SUPFAM" id="SSF48264">
    <property type="entry name" value="Cytochrome P450"/>
    <property type="match status" value="1"/>
</dbReference>
<gene>
    <name evidence="1" type="ORF">NUU61_006644</name>
</gene>
<dbReference type="EMBL" id="JAPMSZ010000009">
    <property type="protein sequence ID" value="KAJ5091774.1"/>
    <property type="molecule type" value="Genomic_DNA"/>
</dbReference>
<reference evidence="1" key="2">
    <citation type="journal article" date="2023" name="IMA Fungus">
        <title>Comparative genomic study of the Penicillium genus elucidates a diverse pangenome and 15 lateral gene transfer events.</title>
        <authorList>
            <person name="Petersen C."/>
            <person name="Sorensen T."/>
            <person name="Nielsen M.R."/>
            <person name="Sondergaard T.E."/>
            <person name="Sorensen J.L."/>
            <person name="Fitzpatrick D.A."/>
            <person name="Frisvad J.C."/>
            <person name="Nielsen K.L."/>
        </authorList>
    </citation>
    <scope>NUCLEOTIDE SEQUENCE</scope>
    <source>
        <strain evidence="1">IBT 34128</strain>
    </source>
</reference>
<evidence type="ECO:0000313" key="1">
    <source>
        <dbReference type="EMBL" id="KAJ5091774.1"/>
    </source>
</evidence>
<protein>
    <submittedName>
        <fullName evidence="1">Cytochrome P450</fullName>
    </submittedName>
</protein>
<proteinExistence type="predicted"/>
<reference evidence="1" key="1">
    <citation type="submission" date="2022-11" db="EMBL/GenBank/DDBJ databases">
        <authorList>
            <person name="Petersen C."/>
        </authorList>
    </citation>
    <scope>NUCLEOTIDE SEQUENCE</scope>
    <source>
        <strain evidence="1">IBT 34128</strain>
    </source>
</reference>
<dbReference type="GO" id="GO:0005506">
    <property type="term" value="F:iron ion binding"/>
    <property type="evidence" value="ECO:0007669"/>
    <property type="project" value="InterPro"/>
</dbReference>
<dbReference type="Proteomes" id="UP001141434">
    <property type="component" value="Unassembled WGS sequence"/>
</dbReference>
<dbReference type="GO" id="GO:0004497">
    <property type="term" value="F:monooxygenase activity"/>
    <property type="evidence" value="ECO:0007669"/>
    <property type="project" value="InterPro"/>
</dbReference>
<sequence>MSREIRYVRHAYPMTSNAGLKPWLNCILLGPVIRYTPNTVMWNNTTGLRDIYGVRRKVHKTSNYRFLDQGVANILTLSNKDVHASRRRLLNSRFTDKTLKEFKPRLLYHVQKLCNALNPSQTSYSGL</sequence>